<evidence type="ECO:0000313" key="2">
    <source>
        <dbReference type="EMBL" id="BAW21973.1"/>
    </source>
</evidence>
<dbReference type="RefSeq" id="WP_016485290.1">
    <property type="nucleotide sequence ID" value="NZ_AP015029.1"/>
</dbReference>
<keyword evidence="1" id="KW-0812">Transmembrane</keyword>
<dbReference type="EMBL" id="CP061723">
    <property type="protein sequence ID" value="QOC99335.1"/>
    <property type="molecule type" value="Genomic_DNA"/>
</dbReference>
<reference evidence="3 5" key="2">
    <citation type="submission" date="2017-05" db="EMBL/GenBank/DDBJ databases">
        <title>Whole genome sequence of Pseudomonas putida isolate 1312 commercialized as a biostimulant.</title>
        <authorList>
            <person name="Crovadore J."/>
            <person name="Blanc P."/>
            <person name="Chablais R."/>
            <person name="Cochard B."/>
            <person name="Grizard D."/>
            <person name="Lefort F."/>
        </authorList>
    </citation>
    <scope>NUCLEOTIDE SEQUENCE [LARGE SCALE GENOMIC DNA]</scope>
    <source>
        <strain evidence="3 5">1312</strain>
    </source>
</reference>
<dbReference type="EMBL" id="NFSB01000056">
    <property type="protein sequence ID" value="OUM37402.1"/>
    <property type="molecule type" value="Genomic_DNA"/>
</dbReference>
<evidence type="ECO:0000313" key="5">
    <source>
        <dbReference type="Proteomes" id="UP000196082"/>
    </source>
</evidence>
<evidence type="ECO:0000313" key="4">
    <source>
        <dbReference type="EMBL" id="QOC99335.1"/>
    </source>
</evidence>
<keyword evidence="1" id="KW-1133">Transmembrane helix</keyword>
<dbReference type="InterPro" id="IPR021529">
    <property type="entry name" value="DUF2798"/>
</dbReference>
<dbReference type="GeneID" id="45525574"/>
<name>A0A1L7N950_PSEPU</name>
<reference evidence="4 7" key="3">
    <citation type="submission" date="2020-09" db="EMBL/GenBank/DDBJ databases">
        <title>Co-existence of a novel multidrug-resistance efflux pump with carbapenem resistance gene blaVIM-2 in one megaplasmid in Pseudomonas putida.</title>
        <authorList>
            <person name="Peng K."/>
            <person name="Li R."/>
        </authorList>
    </citation>
    <scope>NUCLEOTIDE SEQUENCE [LARGE SCALE GENOMIC DNA]</scope>
    <source>
        <strain evidence="4 7">ZXPA-20</strain>
    </source>
</reference>
<dbReference type="Proteomes" id="UP000516786">
    <property type="component" value="Chromosome"/>
</dbReference>
<feature type="transmembrane region" description="Helical" evidence="1">
    <location>
        <begin position="20"/>
        <end position="39"/>
    </location>
</feature>
<accession>A0A1L7N950</accession>
<feature type="transmembrane region" description="Helical" evidence="1">
    <location>
        <begin position="59"/>
        <end position="80"/>
    </location>
</feature>
<sequence length="86" mass="9419">MSNLSQSRSRRKLHPGATPYVFAFFMSSIMALLMCFVITAANAGVTAQYLSNVLKAYQLAMPVAFVCVLMVRPVVVRLVAITVHAK</sequence>
<gene>
    <name evidence="3" type="ORF">B8W72_04365</name>
    <name evidence="4" type="ORF">ID616_06375</name>
    <name evidence="2" type="ORF">KF715C_ch14000</name>
</gene>
<evidence type="ECO:0000256" key="1">
    <source>
        <dbReference type="SAM" id="Phobius"/>
    </source>
</evidence>
<organism evidence="2 6">
    <name type="scientific">Pseudomonas putida</name>
    <name type="common">Arthrobacter siderocapsulatus</name>
    <dbReference type="NCBI Taxonomy" id="303"/>
    <lineage>
        <taxon>Bacteria</taxon>
        <taxon>Pseudomonadati</taxon>
        <taxon>Pseudomonadota</taxon>
        <taxon>Gammaproteobacteria</taxon>
        <taxon>Pseudomonadales</taxon>
        <taxon>Pseudomonadaceae</taxon>
        <taxon>Pseudomonas</taxon>
    </lineage>
</organism>
<keyword evidence="1" id="KW-0472">Membrane</keyword>
<proteinExistence type="predicted"/>
<evidence type="ECO:0000313" key="6">
    <source>
        <dbReference type="Proteomes" id="UP000218731"/>
    </source>
</evidence>
<reference evidence="2 6" key="1">
    <citation type="submission" date="2015-11" db="EMBL/GenBank/DDBJ databases">
        <title>Complete genome sequencing of a biphenyl-degrading bacterium, Pseudomonas putida KF715 (=NBRC110667).</title>
        <authorList>
            <person name="Suenaga H."/>
            <person name="Fujihara N."/>
            <person name="Watanabe T."/>
            <person name="Hirose J."/>
            <person name="Kimura N."/>
            <person name="Yamazoe A."/>
            <person name="Hosoyama A."/>
            <person name="Shimodaira J."/>
            <person name="Furukawa K."/>
        </authorList>
    </citation>
    <scope>NUCLEOTIDE SEQUENCE [LARGE SCALE GENOMIC DNA]</scope>
    <source>
        <strain evidence="2 6">KF715</strain>
    </source>
</reference>
<dbReference type="Proteomes" id="UP000196082">
    <property type="component" value="Unassembled WGS sequence"/>
</dbReference>
<evidence type="ECO:0000313" key="7">
    <source>
        <dbReference type="Proteomes" id="UP000516786"/>
    </source>
</evidence>
<dbReference type="Proteomes" id="UP000218731">
    <property type="component" value="Chromosome 1"/>
</dbReference>
<dbReference type="Pfam" id="PF11391">
    <property type="entry name" value="DUF2798"/>
    <property type="match status" value="1"/>
</dbReference>
<dbReference type="AlphaFoldDB" id="A0A1L7N950"/>
<dbReference type="EMBL" id="AP015029">
    <property type="protein sequence ID" value="BAW21973.1"/>
    <property type="molecule type" value="Genomic_DNA"/>
</dbReference>
<protein>
    <submittedName>
        <fullName evidence="4">DUF2798 domain-containing protein</fullName>
    </submittedName>
</protein>
<evidence type="ECO:0000313" key="3">
    <source>
        <dbReference type="EMBL" id="OUM37402.1"/>
    </source>
</evidence>